<dbReference type="InterPro" id="IPR025293">
    <property type="entry name" value="YfiR/HmsC-like"/>
</dbReference>
<dbReference type="Proteomes" id="UP000199452">
    <property type="component" value="Unassembled WGS sequence"/>
</dbReference>
<dbReference type="AlphaFoldDB" id="A0A1G6IRG8"/>
<evidence type="ECO:0000256" key="1">
    <source>
        <dbReference type="SAM" id="SignalP"/>
    </source>
</evidence>
<dbReference type="Pfam" id="PF13689">
    <property type="entry name" value="DUF4154"/>
    <property type="match status" value="1"/>
</dbReference>
<sequence length="169" mass="18416">MKKVSLFLALALCASSQAFAQLAKVQAGFIYNFTNYTEWQEEDLGDAFVIGVFGNSNTTEALRLLEGKRTIKNKPVFIKTYATIGQIGKCHILYIPRDRAGSLDLVISKIGTNATLIISEKDGLAALGAGISFRMVNGKIAFDINPTAIIKQRISVLPKLVSLANKSYK</sequence>
<protein>
    <recommendedName>
        <fullName evidence="4">DUF4154 domain-containing protein</fullName>
    </recommendedName>
</protein>
<keyword evidence="3" id="KW-1185">Reference proteome</keyword>
<dbReference type="RefSeq" id="WP_092437029.1">
    <property type="nucleotide sequence ID" value="NZ_FMYP01000017.1"/>
</dbReference>
<evidence type="ECO:0000313" key="2">
    <source>
        <dbReference type="EMBL" id="SDC09078.1"/>
    </source>
</evidence>
<proteinExistence type="predicted"/>
<keyword evidence="1" id="KW-0732">Signal</keyword>
<evidence type="ECO:0000313" key="3">
    <source>
        <dbReference type="Proteomes" id="UP000199452"/>
    </source>
</evidence>
<feature type="signal peptide" evidence="1">
    <location>
        <begin position="1"/>
        <end position="20"/>
    </location>
</feature>
<gene>
    <name evidence="2" type="ORF">SAMN05216323_10177</name>
</gene>
<dbReference type="EMBL" id="FMYP01000017">
    <property type="protein sequence ID" value="SDC09078.1"/>
    <property type="molecule type" value="Genomic_DNA"/>
</dbReference>
<feature type="chain" id="PRO_5011477663" description="DUF4154 domain-containing protein" evidence="1">
    <location>
        <begin position="21"/>
        <end position="169"/>
    </location>
</feature>
<dbReference type="STRING" id="1640674.SAMN05216323_10177"/>
<reference evidence="2 3" key="1">
    <citation type="submission" date="2016-09" db="EMBL/GenBank/DDBJ databases">
        <authorList>
            <person name="Capua I."/>
            <person name="De Benedictis P."/>
            <person name="Joannis T."/>
            <person name="Lombin L.H."/>
            <person name="Cattoli G."/>
        </authorList>
    </citation>
    <scope>NUCLEOTIDE SEQUENCE [LARGE SCALE GENOMIC DNA]</scope>
    <source>
        <strain evidence="2 3">A7P-90m</strain>
    </source>
</reference>
<name>A0A1G6IRG8_9BACT</name>
<dbReference type="OrthoDB" id="1342147at2"/>
<accession>A0A1G6IRG8</accession>
<organism evidence="2 3">
    <name type="scientific">Williamwhitmania taraxaci</name>
    <dbReference type="NCBI Taxonomy" id="1640674"/>
    <lineage>
        <taxon>Bacteria</taxon>
        <taxon>Pseudomonadati</taxon>
        <taxon>Bacteroidota</taxon>
        <taxon>Bacteroidia</taxon>
        <taxon>Bacteroidales</taxon>
        <taxon>Williamwhitmaniaceae</taxon>
        <taxon>Williamwhitmania</taxon>
    </lineage>
</organism>
<evidence type="ECO:0008006" key="4">
    <source>
        <dbReference type="Google" id="ProtNLM"/>
    </source>
</evidence>